<dbReference type="EMBL" id="CP043424">
    <property type="protein sequence ID" value="QIW12890.1"/>
    <property type="molecule type" value="Genomic_DNA"/>
</dbReference>
<reference evidence="3 5" key="1">
    <citation type="submission" date="2017-06" db="EMBL/GenBank/DDBJ databases">
        <title>Complete genome of Francisella adeliensis.</title>
        <authorList>
            <person name="Vallesi A."/>
            <person name="Sjodin A."/>
        </authorList>
    </citation>
    <scope>NUCLEOTIDE SEQUENCE [LARGE SCALE GENOMIC DNA]</scope>
    <source>
        <strain evidence="3 5">FDC440</strain>
    </source>
</reference>
<feature type="chain" id="PRO_5016318228" evidence="2">
    <location>
        <begin position="19"/>
        <end position="138"/>
    </location>
</feature>
<organism evidence="3 5">
    <name type="scientific">Francisella adeliensis</name>
    <dbReference type="NCBI Taxonomy" id="2007306"/>
    <lineage>
        <taxon>Bacteria</taxon>
        <taxon>Pseudomonadati</taxon>
        <taxon>Pseudomonadota</taxon>
        <taxon>Gammaproteobacteria</taxon>
        <taxon>Thiotrichales</taxon>
        <taxon>Francisellaceae</taxon>
        <taxon>Francisella</taxon>
    </lineage>
</organism>
<protein>
    <submittedName>
        <fullName evidence="3">Uncharacterized protein</fullName>
    </submittedName>
</protein>
<dbReference type="RefSeq" id="WP_112870820.1">
    <property type="nucleotide sequence ID" value="NZ_CP021781.1"/>
</dbReference>
<keyword evidence="2" id="KW-0732">Signal</keyword>
<evidence type="ECO:0000313" key="4">
    <source>
        <dbReference type="EMBL" id="QIW12890.1"/>
    </source>
</evidence>
<dbReference type="EMBL" id="CP021781">
    <property type="protein sequence ID" value="AXA34645.1"/>
    <property type="molecule type" value="Genomic_DNA"/>
</dbReference>
<sequence>MKKLLLCTILATTSICFAAETQQDISIDMPTSASSVNTQQITTKKAPKTMDSMPINKNFDKNDVQPIDQPKQPEQLVGSNSATWTPKYLEIKGFKNCLSVQEYRGWEGYCMPEKKTDKCPKDSWKSLQKMNLVPCAKG</sequence>
<dbReference type="Proteomes" id="UP000251120">
    <property type="component" value="Chromosome"/>
</dbReference>
<dbReference type="AlphaFoldDB" id="A0A2Z4Y294"/>
<feature type="signal peptide" evidence="2">
    <location>
        <begin position="1"/>
        <end position="18"/>
    </location>
</feature>
<feature type="compositionally biased region" description="Polar residues" evidence="1">
    <location>
        <begin position="33"/>
        <end position="43"/>
    </location>
</feature>
<feature type="region of interest" description="Disordered" evidence="1">
    <location>
        <begin position="33"/>
        <end position="79"/>
    </location>
</feature>
<dbReference type="OrthoDB" id="8594334at2"/>
<reference evidence="4 6" key="2">
    <citation type="submission" date="2019-08" db="EMBL/GenBank/DDBJ databases">
        <title>Complete genome sequences of Francisella adeliensis (FSC1325 and FSC1326).</title>
        <authorList>
            <person name="Ohrman C."/>
            <person name="Uneklint I."/>
            <person name="Vallesi A."/>
            <person name="Karlsson L."/>
            <person name="Sjodin A."/>
        </authorList>
    </citation>
    <scope>NUCLEOTIDE SEQUENCE [LARGE SCALE GENOMIC DNA]</scope>
    <source>
        <strain evidence="4 6">FSC1325</strain>
    </source>
</reference>
<evidence type="ECO:0000313" key="3">
    <source>
        <dbReference type="EMBL" id="AXA34645.1"/>
    </source>
</evidence>
<dbReference type="Proteomes" id="UP000681131">
    <property type="component" value="Chromosome"/>
</dbReference>
<evidence type="ECO:0000313" key="5">
    <source>
        <dbReference type="Proteomes" id="UP000251120"/>
    </source>
</evidence>
<proteinExistence type="predicted"/>
<accession>A0A2Z4Y294</accession>
<name>A0A2Z4Y294_9GAMM</name>
<gene>
    <name evidence="3" type="ORF">CDH04_09655</name>
    <name evidence="4" type="ORF">FZC43_09665</name>
</gene>
<keyword evidence="6" id="KW-1185">Reference proteome</keyword>
<evidence type="ECO:0000313" key="6">
    <source>
        <dbReference type="Proteomes" id="UP000681131"/>
    </source>
</evidence>
<evidence type="ECO:0000256" key="2">
    <source>
        <dbReference type="SAM" id="SignalP"/>
    </source>
</evidence>
<dbReference type="KEGG" id="fad:CDH04_09655"/>
<evidence type="ECO:0000256" key="1">
    <source>
        <dbReference type="SAM" id="MobiDB-lite"/>
    </source>
</evidence>